<protein>
    <submittedName>
        <fullName evidence="1">Uncharacterized protein</fullName>
    </submittedName>
</protein>
<proteinExistence type="predicted"/>
<name>A0A6C0H068_9ZZZZ</name>
<dbReference type="EMBL" id="MN739834">
    <property type="protein sequence ID" value="QHT73912.1"/>
    <property type="molecule type" value="Genomic_DNA"/>
</dbReference>
<accession>A0A6C0H068</accession>
<sequence>MNILNLYLHNLKSIMGNCIQNELKSSKFTTRFQTKFSHDKFTNIFNISSATAPDMIQALEQCEWTDKNNIKDLKHLLRLYMDKNGCIEKYIILKYKDKVWQFNTFYNDSIDCYRIITIMN</sequence>
<reference evidence="1" key="1">
    <citation type="journal article" date="2020" name="Nature">
        <title>Giant virus diversity and host interactions through global metagenomics.</title>
        <authorList>
            <person name="Schulz F."/>
            <person name="Roux S."/>
            <person name="Paez-Espino D."/>
            <person name="Jungbluth S."/>
            <person name="Walsh D.A."/>
            <person name="Denef V.J."/>
            <person name="McMahon K.D."/>
            <person name="Konstantinidis K.T."/>
            <person name="Eloe-Fadrosh E.A."/>
            <person name="Kyrpides N.C."/>
            <person name="Woyke T."/>
        </authorList>
    </citation>
    <scope>NUCLEOTIDE SEQUENCE</scope>
    <source>
        <strain evidence="1">GVMAG-M-3300023179-4</strain>
    </source>
</reference>
<evidence type="ECO:0000313" key="1">
    <source>
        <dbReference type="EMBL" id="QHT73912.1"/>
    </source>
</evidence>
<dbReference type="AlphaFoldDB" id="A0A6C0H068"/>
<organism evidence="1">
    <name type="scientific">viral metagenome</name>
    <dbReference type="NCBI Taxonomy" id="1070528"/>
    <lineage>
        <taxon>unclassified sequences</taxon>
        <taxon>metagenomes</taxon>
        <taxon>organismal metagenomes</taxon>
    </lineage>
</organism>